<gene>
    <name evidence="2" type="ORF">SLEP1_g15265</name>
</gene>
<sequence>MTGRRSASYSWNLDRWTNNPPVKIPGVVTGGSTANHHPHRHGMIPRN</sequence>
<keyword evidence="3" id="KW-1185">Reference proteome</keyword>
<comment type="caution">
    <text evidence="2">The sequence shown here is derived from an EMBL/GenBank/DDBJ whole genome shotgun (WGS) entry which is preliminary data.</text>
</comment>
<evidence type="ECO:0000313" key="3">
    <source>
        <dbReference type="Proteomes" id="UP001054252"/>
    </source>
</evidence>
<feature type="region of interest" description="Disordered" evidence="1">
    <location>
        <begin position="1"/>
        <end position="47"/>
    </location>
</feature>
<reference evidence="2 3" key="1">
    <citation type="journal article" date="2021" name="Commun. Biol.">
        <title>The genome of Shorea leprosula (Dipterocarpaceae) highlights the ecological relevance of drought in aseasonal tropical rainforests.</title>
        <authorList>
            <person name="Ng K.K.S."/>
            <person name="Kobayashi M.J."/>
            <person name="Fawcett J.A."/>
            <person name="Hatakeyama M."/>
            <person name="Paape T."/>
            <person name="Ng C.H."/>
            <person name="Ang C.C."/>
            <person name="Tnah L.H."/>
            <person name="Lee C.T."/>
            <person name="Nishiyama T."/>
            <person name="Sese J."/>
            <person name="O'Brien M.J."/>
            <person name="Copetti D."/>
            <person name="Mohd Noor M.I."/>
            <person name="Ong R.C."/>
            <person name="Putra M."/>
            <person name="Sireger I.Z."/>
            <person name="Indrioko S."/>
            <person name="Kosugi Y."/>
            <person name="Izuno A."/>
            <person name="Isagi Y."/>
            <person name="Lee S.L."/>
            <person name="Shimizu K.K."/>
        </authorList>
    </citation>
    <scope>NUCLEOTIDE SEQUENCE [LARGE SCALE GENOMIC DNA]</scope>
    <source>
        <strain evidence="2">214</strain>
    </source>
</reference>
<feature type="compositionally biased region" description="Basic residues" evidence="1">
    <location>
        <begin position="36"/>
        <end position="47"/>
    </location>
</feature>
<proteinExistence type="predicted"/>
<evidence type="ECO:0000256" key="1">
    <source>
        <dbReference type="SAM" id="MobiDB-lite"/>
    </source>
</evidence>
<dbReference type="EMBL" id="BPVZ01000019">
    <property type="protein sequence ID" value="GKV02884.1"/>
    <property type="molecule type" value="Genomic_DNA"/>
</dbReference>
<accession>A0AAV5ISP1</accession>
<name>A0AAV5ISP1_9ROSI</name>
<protein>
    <submittedName>
        <fullName evidence="2">Uncharacterized protein</fullName>
    </submittedName>
</protein>
<dbReference type="AlphaFoldDB" id="A0AAV5ISP1"/>
<dbReference type="Proteomes" id="UP001054252">
    <property type="component" value="Unassembled WGS sequence"/>
</dbReference>
<feature type="compositionally biased region" description="Polar residues" evidence="1">
    <location>
        <begin position="1"/>
        <end position="20"/>
    </location>
</feature>
<organism evidence="2 3">
    <name type="scientific">Rubroshorea leprosula</name>
    <dbReference type="NCBI Taxonomy" id="152421"/>
    <lineage>
        <taxon>Eukaryota</taxon>
        <taxon>Viridiplantae</taxon>
        <taxon>Streptophyta</taxon>
        <taxon>Embryophyta</taxon>
        <taxon>Tracheophyta</taxon>
        <taxon>Spermatophyta</taxon>
        <taxon>Magnoliopsida</taxon>
        <taxon>eudicotyledons</taxon>
        <taxon>Gunneridae</taxon>
        <taxon>Pentapetalae</taxon>
        <taxon>rosids</taxon>
        <taxon>malvids</taxon>
        <taxon>Malvales</taxon>
        <taxon>Dipterocarpaceae</taxon>
        <taxon>Rubroshorea</taxon>
    </lineage>
</organism>
<evidence type="ECO:0000313" key="2">
    <source>
        <dbReference type="EMBL" id="GKV02884.1"/>
    </source>
</evidence>